<comment type="caution">
    <text evidence="2">The sequence shown here is derived from an EMBL/GenBank/DDBJ whole genome shotgun (WGS) entry which is preliminary data.</text>
</comment>
<dbReference type="SUPFAM" id="SSF159941">
    <property type="entry name" value="MM3350-like"/>
    <property type="match status" value="1"/>
</dbReference>
<name>A0ABS4AKX1_9PROT</name>
<reference evidence="2 3" key="1">
    <citation type="submission" date="2021-03" db="EMBL/GenBank/DDBJ databases">
        <authorList>
            <person name="So Y."/>
        </authorList>
    </citation>
    <scope>NUCLEOTIDE SEQUENCE [LARGE SCALE GENOMIC DNA]</scope>
    <source>
        <strain evidence="2 3">SSH11</strain>
    </source>
</reference>
<accession>A0ABS4AKX1</accession>
<feature type="domain" description="Plasmid pRiA4b Orf3-like" evidence="1">
    <location>
        <begin position="10"/>
        <end position="176"/>
    </location>
</feature>
<protein>
    <submittedName>
        <fullName evidence="2">Plasmid pRiA4b ORF-3 family protein</fullName>
    </submittedName>
</protein>
<dbReference type="PANTHER" id="PTHR41878:SF1">
    <property type="entry name" value="TNPR PROTEIN"/>
    <property type="match status" value="1"/>
</dbReference>
<proteinExistence type="predicted"/>
<dbReference type="InterPro" id="IPR024047">
    <property type="entry name" value="MM3350-like_sf"/>
</dbReference>
<dbReference type="Pfam" id="PF07929">
    <property type="entry name" value="PRiA4_ORF3"/>
    <property type="match status" value="1"/>
</dbReference>
<evidence type="ECO:0000313" key="2">
    <source>
        <dbReference type="EMBL" id="MBP0447675.1"/>
    </source>
</evidence>
<evidence type="ECO:0000313" key="3">
    <source>
        <dbReference type="Proteomes" id="UP000681594"/>
    </source>
</evidence>
<dbReference type="PANTHER" id="PTHR41878">
    <property type="entry name" value="LEXA REPRESSOR-RELATED"/>
    <property type="match status" value="1"/>
</dbReference>
<keyword evidence="3" id="KW-1185">Reference proteome</keyword>
<organism evidence="2 3">
    <name type="scientific">Pararoseomonas baculiformis</name>
    <dbReference type="NCBI Taxonomy" id="2820812"/>
    <lineage>
        <taxon>Bacteria</taxon>
        <taxon>Pseudomonadati</taxon>
        <taxon>Pseudomonadota</taxon>
        <taxon>Alphaproteobacteria</taxon>
        <taxon>Acetobacterales</taxon>
        <taxon>Acetobacteraceae</taxon>
        <taxon>Pararoseomonas</taxon>
    </lineage>
</organism>
<sequence length="200" mass="22497">MAPAALTATAVRLRITLKGSKPPIWREVLVPTSMTMQTLHQTIQAAMGWWDAHLFEFDVGDERIGLPDPEWDMAGVTPARSVKLTSLLRRGVRRFTYLYDFGDHWEHLIEIKHEIPLLPGEEVPILLAGERRCPPEDVGSLSGFEDFLGAMADPNHPEHEATTTWYGGPFDPADIDEPRISANLAAIARRRQRGKPSRRL</sequence>
<evidence type="ECO:0000259" key="1">
    <source>
        <dbReference type="Pfam" id="PF07929"/>
    </source>
</evidence>
<dbReference type="RefSeq" id="WP_209381941.1">
    <property type="nucleotide sequence ID" value="NZ_JAGIZB010000050.1"/>
</dbReference>
<dbReference type="EMBL" id="JAGIZB010000050">
    <property type="protein sequence ID" value="MBP0447675.1"/>
    <property type="molecule type" value="Genomic_DNA"/>
</dbReference>
<dbReference type="InterPro" id="IPR012912">
    <property type="entry name" value="Plasmid_pRiA4b_Orf3-like"/>
</dbReference>
<dbReference type="Proteomes" id="UP000681594">
    <property type="component" value="Unassembled WGS sequence"/>
</dbReference>
<gene>
    <name evidence="2" type="ORF">J8J14_23250</name>
</gene>
<dbReference type="Gene3D" id="3.10.290.30">
    <property type="entry name" value="MM3350-like"/>
    <property type="match status" value="1"/>
</dbReference>